<evidence type="ECO:0000313" key="3">
    <source>
        <dbReference type="Proteomes" id="UP000473826"/>
    </source>
</evidence>
<protein>
    <recommendedName>
        <fullName evidence="1">WSC domain-containing protein</fullName>
    </recommendedName>
</protein>
<dbReference type="Pfam" id="PF03659">
    <property type="entry name" value="Glyco_hydro_71"/>
    <property type="match status" value="1"/>
</dbReference>
<dbReference type="AlphaFoldDB" id="A0A7D8Z7A8"/>
<dbReference type="InterPro" id="IPR002889">
    <property type="entry name" value="WSC_carb-bd"/>
</dbReference>
<dbReference type="CDD" id="cd11577">
    <property type="entry name" value="GH71"/>
    <property type="match status" value="1"/>
</dbReference>
<dbReference type="Pfam" id="PF01822">
    <property type="entry name" value="WSC"/>
    <property type="match status" value="1"/>
</dbReference>
<evidence type="ECO:0000313" key="2">
    <source>
        <dbReference type="EMBL" id="TXT15624.1"/>
    </source>
</evidence>
<dbReference type="SMART" id="SM00321">
    <property type="entry name" value="WSC"/>
    <property type="match status" value="1"/>
</dbReference>
<comment type="caution">
    <text evidence="2">The sequence shown here is derived from an EMBL/GenBank/DDBJ whole genome shotgun (WGS) entry which is preliminary data.</text>
</comment>
<dbReference type="Proteomes" id="UP000473826">
    <property type="component" value="Unassembled WGS sequence"/>
</dbReference>
<sequence length="531" mass="56213">MLGCYVDSAARVLPVRGANTNRVGACIADCKNRGQAYAGLENGSECWCGGKLPTTGTDPGRCTSQCADGGCGGFWTMSVYATGGSGGGTTPPPGPSTPISANAPAGAVIGAAAPPGSGAQKAVYAHHMVGNAYSYGVADWQRDINAAKAAGVDGFALNMGTEDWQRARTIDAYKAAAGLGFKLFLSLDLNSLPCATAAHADTLAGYVAANARSPAQATRAGRVLVSTFAGQQCTFGQASLDAGWTYFRSRVTARGVNMFFVPAPFIDANTIGQRPWLDGALNWNGAWPASGAPINTQSDNTYLNSLGSKSYLAAVSPFFFTYYAPPPASPGWNKNWLYRSDDWLLATRFEQVIAMRGKVDMLELLSWNDYGESHYLGAAGKDIAFSGGWTTGFPHTALLSLVRYYAAAFKTGKYPAPSDHLWLWSRPHPRAANPTKPSMARPNHWDWTDDNLYVVVTLASPAAVTISAGANTATWNLPAGLSKLKIASAPGTIGAKIVRGNNAVRSYSSNGQFTYTNTPKDYNYNYFVAEA</sequence>
<proteinExistence type="predicted"/>
<dbReference type="PROSITE" id="PS51212">
    <property type="entry name" value="WSC"/>
    <property type="match status" value="1"/>
</dbReference>
<organism evidence="2 3">
    <name type="scientific">Vanrija humicola</name>
    <name type="common">Yeast</name>
    <name type="synonym">Cryptococcus humicola</name>
    <dbReference type="NCBI Taxonomy" id="5417"/>
    <lineage>
        <taxon>Eukaryota</taxon>
        <taxon>Fungi</taxon>
        <taxon>Dikarya</taxon>
        <taxon>Basidiomycota</taxon>
        <taxon>Agaricomycotina</taxon>
        <taxon>Tremellomycetes</taxon>
        <taxon>Trichosporonales</taxon>
        <taxon>Trichosporonaceae</taxon>
        <taxon>Vanrija</taxon>
    </lineage>
</organism>
<gene>
    <name evidence="2" type="ORF">VHUM_00127</name>
</gene>
<dbReference type="GO" id="GO:0051118">
    <property type="term" value="F:glucan endo-1,3-alpha-glucosidase activity"/>
    <property type="evidence" value="ECO:0007669"/>
    <property type="project" value="InterPro"/>
</dbReference>
<name>A0A7D8Z7A8_VANHU</name>
<dbReference type="EMBL" id="QKWK01000001">
    <property type="protein sequence ID" value="TXT15624.1"/>
    <property type="molecule type" value="Genomic_DNA"/>
</dbReference>
<dbReference type="Gene3D" id="3.20.20.80">
    <property type="entry name" value="Glycosidases"/>
    <property type="match status" value="1"/>
</dbReference>
<keyword evidence="3" id="KW-1185">Reference proteome</keyword>
<feature type="domain" description="WSC" evidence="1">
    <location>
        <begin position="1"/>
        <end position="83"/>
    </location>
</feature>
<dbReference type="InterPro" id="IPR005197">
    <property type="entry name" value="Glyco_hydro_71"/>
</dbReference>
<reference evidence="2 3" key="1">
    <citation type="journal article" date="2019" name="PLoS Genet.">
        <title>Convergent evolution of linked mating-type loci in basidiomycete fungi.</title>
        <authorList>
            <person name="Sun S."/>
            <person name="Coelho M.A."/>
            <person name="Heitman J."/>
            <person name="Nowrousian M."/>
        </authorList>
    </citation>
    <scope>NUCLEOTIDE SEQUENCE [LARGE SCALE GENOMIC DNA]</scope>
    <source>
        <strain evidence="2 3">CBS 4282</strain>
    </source>
</reference>
<evidence type="ECO:0000259" key="1">
    <source>
        <dbReference type="PROSITE" id="PS51212"/>
    </source>
</evidence>
<dbReference type="OrthoDB" id="3257981at2759"/>
<accession>A0A7D8Z7A8</accession>